<gene>
    <name evidence="1" type="ORF">GMARGA_LOCUS42464</name>
</gene>
<keyword evidence="2" id="KW-1185">Reference proteome</keyword>
<proteinExistence type="predicted"/>
<accession>A0ABN7XEF3</accession>
<comment type="caution">
    <text evidence="1">The sequence shown here is derived from an EMBL/GenBank/DDBJ whole genome shotgun (WGS) entry which is preliminary data.</text>
</comment>
<evidence type="ECO:0000313" key="1">
    <source>
        <dbReference type="EMBL" id="CAG8853643.1"/>
    </source>
</evidence>
<protein>
    <submittedName>
        <fullName evidence="1">10555_t:CDS:1</fullName>
    </submittedName>
</protein>
<organism evidence="1 2">
    <name type="scientific">Gigaspora margarita</name>
    <dbReference type="NCBI Taxonomy" id="4874"/>
    <lineage>
        <taxon>Eukaryota</taxon>
        <taxon>Fungi</taxon>
        <taxon>Fungi incertae sedis</taxon>
        <taxon>Mucoromycota</taxon>
        <taxon>Glomeromycotina</taxon>
        <taxon>Glomeromycetes</taxon>
        <taxon>Diversisporales</taxon>
        <taxon>Gigasporaceae</taxon>
        <taxon>Gigaspora</taxon>
    </lineage>
</organism>
<dbReference type="EMBL" id="CAJVQB010127132">
    <property type="protein sequence ID" value="CAG8853643.1"/>
    <property type="molecule type" value="Genomic_DNA"/>
</dbReference>
<evidence type="ECO:0000313" key="2">
    <source>
        <dbReference type="Proteomes" id="UP000789901"/>
    </source>
</evidence>
<feature type="non-terminal residue" evidence="1">
    <location>
        <position position="44"/>
    </location>
</feature>
<sequence>CTKKKINRTRTNVPTTMQEAAQFQMPSALCQLFTIILLYKELTD</sequence>
<feature type="non-terminal residue" evidence="1">
    <location>
        <position position="1"/>
    </location>
</feature>
<dbReference type="Proteomes" id="UP000789901">
    <property type="component" value="Unassembled WGS sequence"/>
</dbReference>
<reference evidence="1 2" key="1">
    <citation type="submission" date="2021-06" db="EMBL/GenBank/DDBJ databases">
        <authorList>
            <person name="Kallberg Y."/>
            <person name="Tangrot J."/>
            <person name="Rosling A."/>
        </authorList>
    </citation>
    <scope>NUCLEOTIDE SEQUENCE [LARGE SCALE GENOMIC DNA]</scope>
    <source>
        <strain evidence="1 2">120-4 pot B 10/14</strain>
    </source>
</reference>
<name>A0ABN7XEF3_GIGMA</name>